<gene>
    <name evidence="1" type="ORF">D7X32_42610</name>
</gene>
<evidence type="ECO:0000313" key="1">
    <source>
        <dbReference type="EMBL" id="RKG94296.1"/>
    </source>
</evidence>
<dbReference type="Proteomes" id="UP000268313">
    <property type="component" value="Unassembled WGS sequence"/>
</dbReference>
<accession>A0A3A8JH23</accession>
<keyword evidence="2" id="KW-1185">Reference proteome</keyword>
<protein>
    <recommendedName>
        <fullName evidence="3">Sporadically distributed protein, TIGR04141 family</fullName>
    </recommendedName>
</protein>
<dbReference type="InterPro" id="IPR026487">
    <property type="entry name" value="CHP04141"/>
</dbReference>
<reference evidence="2" key="1">
    <citation type="submission" date="2018-09" db="EMBL/GenBank/DDBJ databases">
        <authorList>
            <person name="Livingstone P.G."/>
            <person name="Whitworth D.E."/>
        </authorList>
    </citation>
    <scope>NUCLEOTIDE SEQUENCE [LARGE SCALE GENOMIC DNA]</scope>
    <source>
        <strain evidence="2">CA043D</strain>
    </source>
</reference>
<organism evidence="1 2">
    <name type="scientific">Corallococcus carmarthensis</name>
    <dbReference type="NCBI Taxonomy" id="2316728"/>
    <lineage>
        <taxon>Bacteria</taxon>
        <taxon>Pseudomonadati</taxon>
        <taxon>Myxococcota</taxon>
        <taxon>Myxococcia</taxon>
        <taxon>Myxococcales</taxon>
        <taxon>Cystobacterineae</taxon>
        <taxon>Myxococcaceae</taxon>
        <taxon>Corallococcus</taxon>
    </lineage>
</organism>
<sequence>MVREPSPGLSRCSSLRGTPVGLPMNLTVYLLRDSISELDQLQRKEGYRELKPSDGLPFPCVAWVQANRPTPPKWMPWLETAFDVGGLHLKNQSNSFVLFLKVDKRVFALTFGFGLGAIERKLIEPDFGLKVVLNEVDPDALDMVDTRRVDRVSRQRRTHLNAGRNVGEFDISTELDWLQKVSGRPLSTALTKKMVGADSLKLSMKCTVAELGAHCQTFLTQYRKTQYKKHFGFIDYLRPLKARNPLIPVLEEDLMGLLRDRSHEELAVAFPEMPDERITRWRLSQGHQSQEFEDLDIEGVYDFLEAHPETQLDPQKIRVRGLNDEGEVLTSNDNLHRYLVAQVEHAGATYVLSLGQWFRVDTDYIAKVRERVREIADVTAKLQLPKWSQTFKKEGAYNKHVGKTKNWLVLDAKPFYPDGHTGKMEVCDLLSPNRDFIHVKSMKDSATLSHLFGQGSVSARLFRSVPAHADNVRKFFHDHYGNAKDFDGMKGSPRVVYAIATRKQGALADTLFFFSVVNLLEHVKTVRLAGFDVALCRIER</sequence>
<dbReference type="NCBIfam" id="TIGR04141">
    <property type="entry name" value="TIGR04141 family sporadically distributed protein"/>
    <property type="match status" value="1"/>
</dbReference>
<dbReference type="RefSeq" id="WP_120608218.1">
    <property type="nucleotide sequence ID" value="NZ_RAWE01000350.1"/>
</dbReference>
<dbReference type="EMBL" id="RAWE01000350">
    <property type="protein sequence ID" value="RKG94296.1"/>
    <property type="molecule type" value="Genomic_DNA"/>
</dbReference>
<dbReference type="AlphaFoldDB" id="A0A3A8JH23"/>
<proteinExistence type="predicted"/>
<name>A0A3A8JH23_9BACT</name>
<comment type="caution">
    <text evidence="1">The sequence shown here is derived from an EMBL/GenBank/DDBJ whole genome shotgun (WGS) entry which is preliminary data.</text>
</comment>
<evidence type="ECO:0000313" key="2">
    <source>
        <dbReference type="Proteomes" id="UP000268313"/>
    </source>
</evidence>
<evidence type="ECO:0008006" key="3">
    <source>
        <dbReference type="Google" id="ProtNLM"/>
    </source>
</evidence>
<dbReference type="Pfam" id="PF19614">
    <property type="entry name" value="DUF6119"/>
    <property type="match status" value="1"/>
</dbReference>